<keyword evidence="5" id="KW-1185">Reference proteome</keyword>
<dbReference type="Pfam" id="PF03133">
    <property type="entry name" value="TTL"/>
    <property type="match status" value="1"/>
</dbReference>
<dbReference type="PANTHER" id="PTHR12241">
    <property type="entry name" value="TUBULIN POLYGLUTAMYLASE"/>
    <property type="match status" value="1"/>
</dbReference>
<proteinExistence type="predicted"/>
<dbReference type="SUPFAM" id="SSF56059">
    <property type="entry name" value="Glutathione synthetase ATP-binding domain-like"/>
    <property type="match status" value="1"/>
</dbReference>
<sequence length="730" mass="84990">MLNNPILPKLGPLKYLSDESSHFYNGLCIDCDISGKKCLECLRNGNEGLHKMEKKEEVQAGKGHSSNHLPIKAKKVNLNSSWKDIVYRHSPFLGRKIAMSNLYRPTKLTASLHSKPKLKDQPNGSSRLHVKWPNYICTAHCRYDIVRQIASKFGMRESQENWNVLWSDYIVTCERIKNLRRYQKINHFPGMAEICRKDLLARNLNRMSKLFPKDYDFSPRTWLLPIDLGEVTEYSKKHKTTTYILKPDIGCKGKGIQLTKNVKDLVSLDRTICQVYVPKPYLIDGFKFDLRVYVLITSCDPLRLYVYNEGLVRFATKRYKEPNRANMCNMYMHLTNYSVNKFSRTYIADPEEGSKRKLSTLNDYLRRQFHDVNKLWDDIDDVIIKTVLLALPTLQHNYKAAFPSHRNRQACFEVLGFDLILDNTLKPYLLEVNHSPSFHTDAPIDREVKEALIIDTFKILNLPKNIKHSVMIEDKRNVTNRLLKDLQSTPSSPLSNHSVKPVSSEEQLKKLELYEKEHKGNFRKIYPNQKMHMYSVFFCQGTSSLFNETFASRARERVSKLMKEGIQESDIDKLKPFEAITHLTKRPLPASPTSPDLCERVTSHNKIREVLSLHSNLPSLLHEKKKMEDASNWYNLNSEQNTIFLKKINEYAKHSKMKQEMNKTQLKFKQPNNGKMTMPLSKNISKYSTDLDCACDECERDSISSSFHWDIHFGINKNQYKIDSFPHYKS</sequence>
<evidence type="ECO:0000313" key="4">
    <source>
        <dbReference type="EMBL" id="CAH1407877.1"/>
    </source>
</evidence>
<keyword evidence="2" id="KW-0547">Nucleotide-binding</keyword>
<dbReference type="PROSITE" id="PS51221">
    <property type="entry name" value="TTL"/>
    <property type="match status" value="1"/>
</dbReference>
<dbReference type="OrthoDB" id="202825at2759"/>
<protein>
    <submittedName>
        <fullName evidence="4">Uncharacterized protein</fullName>
    </submittedName>
</protein>
<dbReference type="EMBL" id="OV725083">
    <property type="protein sequence ID" value="CAH1407877.1"/>
    <property type="molecule type" value="Genomic_DNA"/>
</dbReference>
<dbReference type="Gene3D" id="3.30.470.20">
    <property type="entry name" value="ATP-grasp fold, B domain"/>
    <property type="match status" value="1"/>
</dbReference>
<dbReference type="InterPro" id="IPR004344">
    <property type="entry name" value="TTL/TTLL_fam"/>
</dbReference>
<evidence type="ECO:0000256" key="1">
    <source>
        <dbReference type="ARBA" id="ARBA00022598"/>
    </source>
</evidence>
<dbReference type="GO" id="GO:0000226">
    <property type="term" value="P:microtubule cytoskeleton organization"/>
    <property type="evidence" value="ECO:0007669"/>
    <property type="project" value="TreeGrafter"/>
</dbReference>
<organism evidence="4 5">
    <name type="scientific">Nezara viridula</name>
    <name type="common">Southern green stink bug</name>
    <name type="synonym">Cimex viridulus</name>
    <dbReference type="NCBI Taxonomy" id="85310"/>
    <lineage>
        <taxon>Eukaryota</taxon>
        <taxon>Metazoa</taxon>
        <taxon>Ecdysozoa</taxon>
        <taxon>Arthropoda</taxon>
        <taxon>Hexapoda</taxon>
        <taxon>Insecta</taxon>
        <taxon>Pterygota</taxon>
        <taxon>Neoptera</taxon>
        <taxon>Paraneoptera</taxon>
        <taxon>Hemiptera</taxon>
        <taxon>Heteroptera</taxon>
        <taxon>Panheteroptera</taxon>
        <taxon>Pentatomomorpha</taxon>
        <taxon>Pentatomoidea</taxon>
        <taxon>Pentatomidae</taxon>
        <taxon>Pentatominae</taxon>
        <taxon>Nezara</taxon>
    </lineage>
</organism>
<accession>A0A9P0MXY4</accession>
<dbReference type="GO" id="GO:0015631">
    <property type="term" value="F:tubulin binding"/>
    <property type="evidence" value="ECO:0007669"/>
    <property type="project" value="TreeGrafter"/>
</dbReference>
<dbReference type="PANTHER" id="PTHR12241:SF161">
    <property type="entry name" value="TUBULIN POLYGLUTAMYLASE TTLL6"/>
    <property type="match status" value="1"/>
</dbReference>
<keyword evidence="1" id="KW-0436">Ligase</keyword>
<gene>
    <name evidence="4" type="ORF">NEZAVI_LOCUS15505</name>
</gene>
<evidence type="ECO:0000256" key="3">
    <source>
        <dbReference type="ARBA" id="ARBA00022840"/>
    </source>
</evidence>
<dbReference type="GO" id="GO:0070740">
    <property type="term" value="F:tubulin-glutamic acid ligase activity"/>
    <property type="evidence" value="ECO:0007669"/>
    <property type="project" value="TreeGrafter"/>
</dbReference>
<dbReference type="Proteomes" id="UP001152798">
    <property type="component" value="Chromosome 7"/>
</dbReference>
<evidence type="ECO:0000256" key="2">
    <source>
        <dbReference type="ARBA" id="ARBA00022741"/>
    </source>
</evidence>
<dbReference type="GO" id="GO:0036064">
    <property type="term" value="C:ciliary basal body"/>
    <property type="evidence" value="ECO:0007669"/>
    <property type="project" value="TreeGrafter"/>
</dbReference>
<evidence type="ECO:0000313" key="5">
    <source>
        <dbReference type="Proteomes" id="UP001152798"/>
    </source>
</evidence>
<keyword evidence="3" id="KW-0067">ATP-binding</keyword>
<reference evidence="4" key="1">
    <citation type="submission" date="2022-01" db="EMBL/GenBank/DDBJ databases">
        <authorList>
            <person name="King R."/>
        </authorList>
    </citation>
    <scope>NUCLEOTIDE SEQUENCE</scope>
</reference>
<dbReference type="GO" id="GO:0005524">
    <property type="term" value="F:ATP binding"/>
    <property type="evidence" value="ECO:0007669"/>
    <property type="project" value="UniProtKB-KW"/>
</dbReference>
<dbReference type="AlphaFoldDB" id="A0A9P0MXY4"/>
<name>A0A9P0MXY4_NEZVI</name>